<proteinExistence type="predicted"/>
<evidence type="ECO:0000313" key="1">
    <source>
        <dbReference type="EMBL" id="SMP33371.1"/>
    </source>
</evidence>
<gene>
    <name evidence="1" type="ORF">SAMN06265367_108164</name>
</gene>
<protein>
    <submittedName>
        <fullName evidence="1">Uncharacterized protein</fullName>
    </submittedName>
</protein>
<dbReference type="RefSeq" id="WP_283414418.1">
    <property type="nucleotide sequence ID" value="NZ_FXUA01000008.1"/>
</dbReference>
<comment type="caution">
    <text evidence="1">The sequence shown here is derived from an EMBL/GenBank/DDBJ whole genome shotgun (WGS) entry which is preliminary data.</text>
</comment>
<dbReference type="Proteomes" id="UP001157915">
    <property type="component" value="Unassembled WGS sequence"/>
</dbReference>
<keyword evidence="2" id="KW-1185">Reference proteome</keyword>
<accession>A0ABY1PFM9</accession>
<organism evidence="1 2">
    <name type="scientific">Algoriphagus winogradskyi</name>
    <dbReference type="NCBI Taxonomy" id="237017"/>
    <lineage>
        <taxon>Bacteria</taxon>
        <taxon>Pseudomonadati</taxon>
        <taxon>Bacteroidota</taxon>
        <taxon>Cytophagia</taxon>
        <taxon>Cytophagales</taxon>
        <taxon>Cyclobacteriaceae</taxon>
        <taxon>Algoriphagus</taxon>
    </lineage>
</organism>
<evidence type="ECO:0000313" key="2">
    <source>
        <dbReference type="Proteomes" id="UP001157915"/>
    </source>
</evidence>
<sequence>MENNVFVRPFSAVENIEGIDVEFIHAGEVCRFSPFLVVEDFITSFYSLRIKERLLKPFPLDVIPRFKDYFFTSNAKIQCIASFSQREIKYDSHMFTGQTVFTPFEQVNYLRDGNLLFEHFKFSNDVLPYERCVQHLAYLSELRLPRSQERILVQNHMGETCLIENGDTIQIWLIKNWQAIMDIIY</sequence>
<name>A0ABY1PFM9_9BACT</name>
<reference evidence="1 2" key="1">
    <citation type="submission" date="2017-05" db="EMBL/GenBank/DDBJ databases">
        <authorList>
            <person name="Varghese N."/>
            <person name="Submissions S."/>
        </authorList>
    </citation>
    <scope>NUCLEOTIDE SEQUENCE [LARGE SCALE GENOMIC DNA]</scope>
    <source>
        <strain evidence="1 2">DSM 15360</strain>
    </source>
</reference>
<dbReference type="EMBL" id="FXUA01000008">
    <property type="protein sequence ID" value="SMP33371.1"/>
    <property type="molecule type" value="Genomic_DNA"/>
</dbReference>